<keyword evidence="2" id="KW-1185">Reference proteome</keyword>
<proteinExistence type="predicted"/>
<name>A0A1I2GGH1_9BACT</name>
<dbReference type="EMBL" id="FOLQ01000032">
    <property type="protein sequence ID" value="SFF16293.1"/>
    <property type="molecule type" value="Genomic_DNA"/>
</dbReference>
<dbReference type="InterPro" id="IPR013324">
    <property type="entry name" value="RNA_pol_sigma_r3/r4-like"/>
</dbReference>
<accession>A0A1I2GGH1</accession>
<evidence type="ECO:0000313" key="2">
    <source>
        <dbReference type="Proteomes" id="UP000198598"/>
    </source>
</evidence>
<reference evidence="1 2" key="1">
    <citation type="submission" date="2016-10" db="EMBL/GenBank/DDBJ databases">
        <authorList>
            <person name="de Groot N.N."/>
        </authorList>
    </citation>
    <scope>NUCLEOTIDE SEQUENCE [LARGE SCALE GENOMIC DNA]</scope>
    <source>
        <strain evidence="1 2">DSM 26130</strain>
    </source>
</reference>
<protein>
    <submittedName>
        <fullName evidence="1">Uncharacterized protein</fullName>
    </submittedName>
</protein>
<dbReference type="STRING" id="662367.SAMN05216167_13211"/>
<dbReference type="AlphaFoldDB" id="A0A1I2GGH1"/>
<dbReference type="RefSeq" id="WP_093834337.1">
    <property type="nucleotide sequence ID" value="NZ_FOLQ01000032.1"/>
</dbReference>
<dbReference type="Proteomes" id="UP000198598">
    <property type="component" value="Unassembled WGS sequence"/>
</dbReference>
<dbReference type="OrthoDB" id="919545at2"/>
<gene>
    <name evidence="1" type="ORF">SAMN05216167_13211</name>
</gene>
<sequence>MSTFSFFSNRKKDIVRLIEQSRLPVDDASTLHFAQQVSHVFDPLIVSRLTKAEYVDEPLQQTILSELCGVLETQPLIDSYFADHYKTVLDELIEACRWKKRIEDIPYIEMAQISVQRQTDIQLWMTQIRERPEADHLRRLTRMLTEYDQQAVAYRTLRVFLAGLHKQKQGILSSRLFWLRDGRIELRFSLVRQCLFEQIALRVYFFYTTTEAAFIEESLIKVKHWVVDEVRKRVGRIGPELEEGINDIVSQVKIDFINKCQRKKAEPETFYLDAQLATYLFAFVKRSFAIDKLLGNQREEAEEEGILNDEGDLSQVIDWQEGVVDAMEREYVEEQKQKVRHCLRMLGEKCHEIITRHFNDDFSEPVPFQTLAFAFGESAKTLESRFYSCMEKLKKMIHETL</sequence>
<organism evidence="1 2">
    <name type="scientific">Spirosoma endophyticum</name>
    <dbReference type="NCBI Taxonomy" id="662367"/>
    <lineage>
        <taxon>Bacteria</taxon>
        <taxon>Pseudomonadati</taxon>
        <taxon>Bacteroidota</taxon>
        <taxon>Cytophagia</taxon>
        <taxon>Cytophagales</taxon>
        <taxon>Cytophagaceae</taxon>
        <taxon>Spirosoma</taxon>
    </lineage>
</organism>
<dbReference type="SUPFAM" id="SSF88659">
    <property type="entry name" value="Sigma3 and sigma4 domains of RNA polymerase sigma factors"/>
    <property type="match status" value="1"/>
</dbReference>
<evidence type="ECO:0000313" key="1">
    <source>
        <dbReference type="EMBL" id="SFF16293.1"/>
    </source>
</evidence>